<dbReference type="SMART" id="SM01381">
    <property type="entry name" value="7TM_GPCR_Srsx"/>
    <property type="match status" value="1"/>
</dbReference>
<comment type="subcellular location">
    <subcellularLocation>
        <location evidence="1">Membrane</location>
        <topology evidence="1">Multi-pass membrane protein</topology>
    </subcellularLocation>
</comment>
<proteinExistence type="inferred from homology"/>
<evidence type="ECO:0000256" key="5">
    <source>
        <dbReference type="ARBA" id="ARBA00023040"/>
    </source>
</evidence>
<dbReference type="PROSITE" id="PS50262">
    <property type="entry name" value="G_PROTEIN_RECEP_F1_2"/>
    <property type="match status" value="1"/>
</dbReference>
<accession>A0A210PF75</accession>
<dbReference type="PRINTS" id="PR01012">
    <property type="entry name" value="NRPEPTIDEYR"/>
</dbReference>
<dbReference type="GO" id="GO:0005886">
    <property type="term" value="C:plasma membrane"/>
    <property type="evidence" value="ECO:0007669"/>
    <property type="project" value="TreeGrafter"/>
</dbReference>
<dbReference type="PANTHER" id="PTHR45695">
    <property type="entry name" value="LEUCOKININ RECEPTOR-RELATED"/>
    <property type="match status" value="1"/>
</dbReference>
<evidence type="ECO:0000256" key="8">
    <source>
        <dbReference type="ARBA" id="ARBA00023224"/>
    </source>
</evidence>
<dbReference type="EMBL" id="NEDP02076739">
    <property type="protein sequence ID" value="OWF35143.1"/>
    <property type="molecule type" value="Genomic_DNA"/>
</dbReference>
<dbReference type="Gene3D" id="1.20.1070.10">
    <property type="entry name" value="Rhodopsin 7-helix transmembrane proteins"/>
    <property type="match status" value="1"/>
</dbReference>
<evidence type="ECO:0000256" key="3">
    <source>
        <dbReference type="ARBA" id="ARBA00022692"/>
    </source>
</evidence>
<feature type="transmembrane region" description="Helical" evidence="10">
    <location>
        <begin position="318"/>
        <end position="341"/>
    </location>
</feature>
<comment type="similarity">
    <text evidence="2 9">Belongs to the G-protein coupled receptor 1 family.</text>
</comment>
<keyword evidence="6 10" id="KW-0472">Membrane</keyword>
<dbReference type="Pfam" id="PF00001">
    <property type="entry name" value="7tm_1"/>
    <property type="match status" value="1"/>
</dbReference>
<evidence type="ECO:0000256" key="7">
    <source>
        <dbReference type="ARBA" id="ARBA00023170"/>
    </source>
</evidence>
<feature type="transmembrane region" description="Helical" evidence="10">
    <location>
        <begin position="139"/>
        <end position="160"/>
    </location>
</feature>
<evidence type="ECO:0000256" key="1">
    <source>
        <dbReference type="ARBA" id="ARBA00004141"/>
    </source>
</evidence>
<name>A0A210PF75_MIZYE</name>
<comment type="caution">
    <text evidence="12">The sequence shown here is derived from an EMBL/GenBank/DDBJ whole genome shotgun (WGS) entry which is preliminary data.</text>
</comment>
<evidence type="ECO:0000256" key="2">
    <source>
        <dbReference type="ARBA" id="ARBA00010663"/>
    </source>
</evidence>
<keyword evidence="13" id="KW-1185">Reference proteome</keyword>
<evidence type="ECO:0000256" key="6">
    <source>
        <dbReference type="ARBA" id="ARBA00023136"/>
    </source>
</evidence>
<gene>
    <name evidence="12" type="ORF">KP79_PYT05422</name>
</gene>
<dbReference type="AlphaFoldDB" id="A0A210PF75"/>
<dbReference type="PROSITE" id="PS00237">
    <property type="entry name" value="G_PROTEIN_RECEP_F1_1"/>
    <property type="match status" value="1"/>
</dbReference>
<feature type="transmembrane region" description="Helical" evidence="10">
    <location>
        <begin position="102"/>
        <end position="127"/>
    </location>
</feature>
<dbReference type="Proteomes" id="UP000242188">
    <property type="component" value="Unassembled WGS sequence"/>
</dbReference>
<dbReference type="SUPFAM" id="SSF81321">
    <property type="entry name" value="Family A G protein-coupled receptor-like"/>
    <property type="match status" value="1"/>
</dbReference>
<protein>
    <submittedName>
        <fullName evidence="12">Neuropeptide FF receptor 2</fullName>
    </submittedName>
</protein>
<evidence type="ECO:0000313" key="12">
    <source>
        <dbReference type="EMBL" id="OWF35143.1"/>
    </source>
</evidence>
<keyword evidence="8 9" id="KW-0807">Transducer</keyword>
<feature type="transmembrane region" description="Helical" evidence="10">
    <location>
        <begin position="68"/>
        <end position="90"/>
    </location>
</feature>
<feature type="transmembrane region" description="Helical" evidence="10">
    <location>
        <begin position="278"/>
        <end position="298"/>
    </location>
</feature>
<sequence length="444" mass="49648">MGDYVVETGKTLYSLNNEDVFVSGIITSKTVANMSNTRHNDTEFDSGAGNETFSEGIPMSDSTLTGLAILYTLTTVFSITGNVFVVLVFVRGRRSRTDLRPFLINLAAADLMMALFCMPFTFADVILGRWLFPEVLCPLVLFVQIFSVGASVFTNMAIGIDRFLAVTFPLRSRLTHARAKYVIIVIWISAFILGSVMFFVGRATETSGYGNGTQKCLENWPGDEARRIFTIIIFVVTYLVPLLILAITYSIVGIILWKRTAPGNKDHIRDMHRLRSKIKIVKMLVIVVAVFGICWLPIHVFAIVMDFYPSVFEQGDHMLTMAVFLCVHWLAMSNSFANPVIYGFTNESFRADLATLFYMWMPCCGCLKHAMPRLSSSCTNETVILRRQSTVLNSKLNANSCRLSSTSKTRLQQFAQTTYDNKRYLEPVQSSRECSGCSGGSSDE</sequence>
<evidence type="ECO:0000256" key="10">
    <source>
        <dbReference type="SAM" id="Phobius"/>
    </source>
</evidence>
<dbReference type="InterPro" id="IPR000276">
    <property type="entry name" value="GPCR_Rhodpsn"/>
</dbReference>
<dbReference type="InterPro" id="IPR000611">
    <property type="entry name" value="NPY_rcpt"/>
</dbReference>
<keyword evidence="4 10" id="KW-1133">Transmembrane helix</keyword>
<evidence type="ECO:0000313" key="13">
    <source>
        <dbReference type="Proteomes" id="UP000242188"/>
    </source>
</evidence>
<feature type="transmembrane region" description="Helical" evidence="10">
    <location>
        <begin position="181"/>
        <end position="200"/>
    </location>
</feature>
<evidence type="ECO:0000256" key="9">
    <source>
        <dbReference type="RuleBase" id="RU000688"/>
    </source>
</evidence>
<keyword evidence="7 9" id="KW-0675">Receptor</keyword>
<evidence type="ECO:0000259" key="11">
    <source>
        <dbReference type="PROSITE" id="PS50262"/>
    </source>
</evidence>
<dbReference type="FunFam" id="1.20.1070.10:FF:000291">
    <property type="entry name" value="Predicted protein"/>
    <property type="match status" value="1"/>
</dbReference>
<dbReference type="InterPro" id="IPR017452">
    <property type="entry name" value="GPCR_Rhodpsn_7TM"/>
</dbReference>
<dbReference type="PRINTS" id="PR00237">
    <property type="entry name" value="GPCRRHODOPSN"/>
</dbReference>
<organism evidence="12 13">
    <name type="scientific">Mizuhopecten yessoensis</name>
    <name type="common">Japanese scallop</name>
    <name type="synonym">Patinopecten yessoensis</name>
    <dbReference type="NCBI Taxonomy" id="6573"/>
    <lineage>
        <taxon>Eukaryota</taxon>
        <taxon>Metazoa</taxon>
        <taxon>Spiralia</taxon>
        <taxon>Lophotrochozoa</taxon>
        <taxon>Mollusca</taxon>
        <taxon>Bivalvia</taxon>
        <taxon>Autobranchia</taxon>
        <taxon>Pteriomorphia</taxon>
        <taxon>Pectinida</taxon>
        <taxon>Pectinoidea</taxon>
        <taxon>Pectinidae</taxon>
        <taxon>Mizuhopecten</taxon>
    </lineage>
</organism>
<dbReference type="OrthoDB" id="5981855at2759"/>
<reference evidence="12 13" key="1">
    <citation type="journal article" date="2017" name="Nat. Ecol. Evol.">
        <title>Scallop genome provides insights into evolution of bilaterian karyotype and development.</title>
        <authorList>
            <person name="Wang S."/>
            <person name="Zhang J."/>
            <person name="Jiao W."/>
            <person name="Li J."/>
            <person name="Xun X."/>
            <person name="Sun Y."/>
            <person name="Guo X."/>
            <person name="Huan P."/>
            <person name="Dong B."/>
            <person name="Zhang L."/>
            <person name="Hu X."/>
            <person name="Sun X."/>
            <person name="Wang J."/>
            <person name="Zhao C."/>
            <person name="Wang Y."/>
            <person name="Wang D."/>
            <person name="Huang X."/>
            <person name="Wang R."/>
            <person name="Lv J."/>
            <person name="Li Y."/>
            <person name="Zhang Z."/>
            <person name="Liu B."/>
            <person name="Lu W."/>
            <person name="Hui Y."/>
            <person name="Liang J."/>
            <person name="Zhou Z."/>
            <person name="Hou R."/>
            <person name="Li X."/>
            <person name="Liu Y."/>
            <person name="Li H."/>
            <person name="Ning X."/>
            <person name="Lin Y."/>
            <person name="Zhao L."/>
            <person name="Xing Q."/>
            <person name="Dou J."/>
            <person name="Li Y."/>
            <person name="Mao J."/>
            <person name="Guo H."/>
            <person name="Dou H."/>
            <person name="Li T."/>
            <person name="Mu C."/>
            <person name="Jiang W."/>
            <person name="Fu Q."/>
            <person name="Fu X."/>
            <person name="Miao Y."/>
            <person name="Liu J."/>
            <person name="Yu Q."/>
            <person name="Li R."/>
            <person name="Liao H."/>
            <person name="Li X."/>
            <person name="Kong Y."/>
            <person name="Jiang Z."/>
            <person name="Chourrout D."/>
            <person name="Li R."/>
            <person name="Bao Z."/>
        </authorList>
    </citation>
    <scope>NUCLEOTIDE SEQUENCE [LARGE SCALE GENOMIC DNA]</scope>
    <source>
        <strain evidence="12 13">PY_sf001</strain>
    </source>
</reference>
<evidence type="ECO:0000256" key="4">
    <source>
        <dbReference type="ARBA" id="ARBA00022989"/>
    </source>
</evidence>
<keyword evidence="5 9" id="KW-0297">G-protein coupled receptor</keyword>
<feature type="transmembrane region" description="Helical" evidence="10">
    <location>
        <begin position="228"/>
        <end position="257"/>
    </location>
</feature>
<keyword evidence="3 9" id="KW-0812">Transmembrane</keyword>
<dbReference type="GO" id="GO:0004983">
    <property type="term" value="F:neuropeptide Y receptor activity"/>
    <property type="evidence" value="ECO:0007669"/>
    <property type="project" value="InterPro"/>
</dbReference>
<dbReference type="PANTHER" id="PTHR45695:SF9">
    <property type="entry name" value="LEUCOKININ RECEPTOR"/>
    <property type="match status" value="1"/>
</dbReference>
<feature type="domain" description="G-protein coupled receptors family 1 profile" evidence="11">
    <location>
        <begin position="81"/>
        <end position="342"/>
    </location>
</feature>